<keyword evidence="2" id="KW-1185">Reference proteome</keyword>
<gene>
    <name evidence="1" type="ORF">J1N35_026660</name>
</gene>
<comment type="caution">
    <text evidence="1">The sequence shown here is derived from an EMBL/GenBank/DDBJ whole genome shotgun (WGS) entry which is preliminary data.</text>
</comment>
<protein>
    <submittedName>
        <fullName evidence="1">Uncharacterized protein</fullName>
    </submittedName>
</protein>
<proteinExistence type="predicted"/>
<sequence length="77" mass="8708">MGFTNPNDVQSDLYHTALLDIPSTRIARNNRCFHEQHNLAPKEQDEQPPSAVEARLNRIETRLDTIGAKISNIPTIL</sequence>
<accession>A0A9D3V8Q0</accession>
<name>A0A9D3V8Q0_9ROSI</name>
<dbReference type="AlphaFoldDB" id="A0A9D3V8Q0"/>
<reference evidence="1 2" key="1">
    <citation type="journal article" date="2021" name="Plant Biotechnol. J.">
        <title>Multi-omics assisted identification of the key and species-specific regulatory components of drought-tolerant mechanisms in Gossypium stocksii.</title>
        <authorList>
            <person name="Yu D."/>
            <person name="Ke L."/>
            <person name="Zhang D."/>
            <person name="Wu Y."/>
            <person name="Sun Y."/>
            <person name="Mei J."/>
            <person name="Sun J."/>
            <person name="Sun Y."/>
        </authorList>
    </citation>
    <scope>NUCLEOTIDE SEQUENCE [LARGE SCALE GENOMIC DNA]</scope>
    <source>
        <strain evidence="2">cv. E1</strain>
        <tissue evidence="1">Leaf</tissue>
    </source>
</reference>
<evidence type="ECO:0000313" key="1">
    <source>
        <dbReference type="EMBL" id="KAH1074332.1"/>
    </source>
</evidence>
<evidence type="ECO:0000313" key="2">
    <source>
        <dbReference type="Proteomes" id="UP000828251"/>
    </source>
</evidence>
<organism evidence="1 2">
    <name type="scientific">Gossypium stocksii</name>
    <dbReference type="NCBI Taxonomy" id="47602"/>
    <lineage>
        <taxon>Eukaryota</taxon>
        <taxon>Viridiplantae</taxon>
        <taxon>Streptophyta</taxon>
        <taxon>Embryophyta</taxon>
        <taxon>Tracheophyta</taxon>
        <taxon>Spermatophyta</taxon>
        <taxon>Magnoliopsida</taxon>
        <taxon>eudicotyledons</taxon>
        <taxon>Gunneridae</taxon>
        <taxon>Pentapetalae</taxon>
        <taxon>rosids</taxon>
        <taxon>malvids</taxon>
        <taxon>Malvales</taxon>
        <taxon>Malvaceae</taxon>
        <taxon>Malvoideae</taxon>
        <taxon>Gossypium</taxon>
    </lineage>
</organism>
<dbReference type="EMBL" id="JAIQCV010000008">
    <property type="protein sequence ID" value="KAH1074332.1"/>
    <property type="molecule type" value="Genomic_DNA"/>
</dbReference>
<dbReference type="Proteomes" id="UP000828251">
    <property type="component" value="Unassembled WGS sequence"/>
</dbReference>